<keyword evidence="1" id="KW-0143">Chaperone</keyword>
<dbReference type="SUPFAM" id="SSF46565">
    <property type="entry name" value="Chaperone J-domain"/>
    <property type="match status" value="1"/>
</dbReference>
<organism evidence="4 5">
    <name type="scientific">Alloscardovia theropitheci</name>
    <dbReference type="NCBI Taxonomy" id="2496842"/>
    <lineage>
        <taxon>Bacteria</taxon>
        <taxon>Bacillati</taxon>
        <taxon>Actinomycetota</taxon>
        <taxon>Actinomycetes</taxon>
        <taxon>Bifidobacteriales</taxon>
        <taxon>Bifidobacteriaceae</taxon>
        <taxon>Alloscardovia</taxon>
    </lineage>
</organism>
<dbReference type="GO" id="GO:0051082">
    <property type="term" value="F:unfolded protein binding"/>
    <property type="evidence" value="ECO:0007669"/>
    <property type="project" value="InterPro"/>
</dbReference>
<dbReference type="EMBL" id="RXLP01000026">
    <property type="protein sequence ID" value="TCD53820.1"/>
    <property type="molecule type" value="Genomic_DNA"/>
</dbReference>
<protein>
    <submittedName>
        <fullName evidence="4">J domain-containing protein</fullName>
    </submittedName>
</protein>
<dbReference type="AlphaFoldDB" id="A0A4R0QWD8"/>
<dbReference type="CDD" id="cd06257">
    <property type="entry name" value="DnaJ"/>
    <property type="match status" value="1"/>
</dbReference>
<dbReference type="PANTHER" id="PTHR43096">
    <property type="entry name" value="DNAJ HOMOLOG 1, MITOCHONDRIAL-RELATED"/>
    <property type="match status" value="1"/>
</dbReference>
<gene>
    <name evidence="4" type="ORF">EJ419_07600</name>
</gene>
<dbReference type="GO" id="GO:0042026">
    <property type="term" value="P:protein refolding"/>
    <property type="evidence" value="ECO:0007669"/>
    <property type="project" value="TreeGrafter"/>
</dbReference>
<evidence type="ECO:0000259" key="3">
    <source>
        <dbReference type="PROSITE" id="PS50076"/>
    </source>
</evidence>
<evidence type="ECO:0000313" key="4">
    <source>
        <dbReference type="EMBL" id="TCD53820.1"/>
    </source>
</evidence>
<keyword evidence="5" id="KW-1185">Reference proteome</keyword>
<dbReference type="InterPro" id="IPR001623">
    <property type="entry name" value="DnaJ_domain"/>
</dbReference>
<dbReference type="RefSeq" id="WP_131285202.1">
    <property type="nucleotide sequence ID" value="NZ_RXLP01000026.1"/>
</dbReference>
<dbReference type="Gene3D" id="2.60.260.20">
    <property type="entry name" value="Urease metallochaperone UreE, N-terminal domain"/>
    <property type="match status" value="2"/>
</dbReference>
<dbReference type="PANTHER" id="PTHR43096:SF48">
    <property type="entry name" value="CHAPERONE PROTEIN DNAJ"/>
    <property type="match status" value="1"/>
</dbReference>
<dbReference type="Pfam" id="PF01556">
    <property type="entry name" value="DnaJ_C"/>
    <property type="match status" value="1"/>
</dbReference>
<feature type="region of interest" description="Disordered" evidence="2">
    <location>
        <begin position="138"/>
        <end position="168"/>
    </location>
</feature>
<dbReference type="Pfam" id="PF00226">
    <property type="entry name" value="DnaJ"/>
    <property type="match status" value="1"/>
</dbReference>
<dbReference type="InterPro" id="IPR002939">
    <property type="entry name" value="DnaJ_C"/>
</dbReference>
<dbReference type="SMART" id="SM00271">
    <property type="entry name" value="DnaJ"/>
    <property type="match status" value="1"/>
</dbReference>
<dbReference type="SUPFAM" id="SSF49493">
    <property type="entry name" value="HSP40/DnaJ peptide-binding domain"/>
    <property type="match status" value="2"/>
</dbReference>
<dbReference type="InterPro" id="IPR036869">
    <property type="entry name" value="J_dom_sf"/>
</dbReference>
<dbReference type="Proteomes" id="UP000291289">
    <property type="component" value="Unassembled WGS sequence"/>
</dbReference>
<dbReference type="PRINTS" id="PR00625">
    <property type="entry name" value="JDOMAIN"/>
</dbReference>
<dbReference type="OrthoDB" id="9779889at2"/>
<sequence>MAEQDWLGKDFYAVLGVSKDADDKEISKAFRKLARKYHPDTNQGNAEAEKKFKDISEAYEVLSNKEQRQKYDAIRSFGAGGARFAGGSSAGGGAYEDIFSSMFGSAGGRGGYSSMNFGGINLDDIFAQAGYGANGATAGFSQQPRRSGFGANNPYEPEPEPIKGEDRKSSVNLSFDKAVKGATVSLKVNGESFKTKIPAGINDGQKIRLAGKGKPGRFGGAQGDLFLTVHVGTDENFRIQGKNLVRIVPVTAYEAATGAKITVKDYFGEDVDIKIPAGSSSGTEITVKNHGIKTAKASGDMIARISIVMPKRLNAKQKEALKAFDEASESLAKQVAQERQS</sequence>
<dbReference type="Gene3D" id="1.10.287.110">
    <property type="entry name" value="DnaJ domain"/>
    <property type="match status" value="1"/>
</dbReference>
<dbReference type="CDD" id="cd10747">
    <property type="entry name" value="DnaJ_C"/>
    <property type="match status" value="1"/>
</dbReference>
<dbReference type="InterPro" id="IPR008971">
    <property type="entry name" value="HSP40/DnaJ_pept-bd"/>
</dbReference>
<proteinExistence type="predicted"/>
<dbReference type="InterPro" id="IPR018253">
    <property type="entry name" value="DnaJ_domain_CS"/>
</dbReference>
<evidence type="ECO:0000256" key="2">
    <source>
        <dbReference type="SAM" id="MobiDB-lite"/>
    </source>
</evidence>
<comment type="caution">
    <text evidence="4">The sequence shown here is derived from an EMBL/GenBank/DDBJ whole genome shotgun (WGS) entry which is preliminary data.</text>
</comment>
<dbReference type="PROSITE" id="PS00636">
    <property type="entry name" value="DNAJ_1"/>
    <property type="match status" value="1"/>
</dbReference>
<dbReference type="PROSITE" id="PS50076">
    <property type="entry name" value="DNAJ_2"/>
    <property type="match status" value="1"/>
</dbReference>
<accession>A0A4R0QWD8</accession>
<evidence type="ECO:0000256" key="1">
    <source>
        <dbReference type="ARBA" id="ARBA00023186"/>
    </source>
</evidence>
<evidence type="ECO:0000313" key="5">
    <source>
        <dbReference type="Proteomes" id="UP000291289"/>
    </source>
</evidence>
<name>A0A4R0QWD8_9BIFI</name>
<dbReference type="GO" id="GO:0005737">
    <property type="term" value="C:cytoplasm"/>
    <property type="evidence" value="ECO:0007669"/>
    <property type="project" value="TreeGrafter"/>
</dbReference>
<reference evidence="4 5" key="1">
    <citation type="submission" date="2018-12" db="EMBL/GenBank/DDBJ databases">
        <title>Alloscrdovia theropitheci sp. nov: a novel taxon from the feces of the bleeding-herat monkey (Theropithecus geleda).</title>
        <authorList>
            <person name="Modesto M."/>
        </authorList>
    </citation>
    <scope>NUCLEOTIDE SEQUENCE [LARGE SCALE GENOMIC DNA]</scope>
    <source>
        <strain evidence="4 5">GLDI4/2</strain>
    </source>
</reference>
<feature type="domain" description="J" evidence="3">
    <location>
        <begin position="10"/>
        <end position="75"/>
    </location>
</feature>